<name>A0A159D6K1_9NIDO</name>
<dbReference type="Proteomes" id="UP000165351">
    <property type="component" value="Genome"/>
</dbReference>
<accession>A0A159D6K1</accession>
<proteinExistence type="predicted"/>
<dbReference type="GO" id="GO:0019031">
    <property type="term" value="C:viral envelope"/>
    <property type="evidence" value="ECO:0007669"/>
    <property type="project" value="InterPro"/>
</dbReference>
<organism evidence="1 2">
    <name type="scientific">Free State vervet virus</name>
    <dbReference type="NCBI Taxonomy" id="1737586"/>
    <lineage>
        <taxon>Viruses</taxon>
        <taxon>Riboviria</taxon>
        <taxon>Orthornavirae</taxon>
        <taxon>Pisuviricota</taxon>
        <taxon>Pisoniviricetes</taxon>
        <taxon>Nidovirales</taxon>
        <taxon>Arnidovirineae</taxon>
        <taxon>Arteriviridae</taxon>
        <taxon>Simarterivirinae</taxon>
        <taxon>Epsilonarterivirus</taxon>
        <taxon>Sheartevirus</taxon>
        <taxon>Epsilonarterivirus safriver</taxon>
    </lineage>
</organism>
<dbReference type="InterPro" id="IPR003412">
    <property type="entry name" value="Arteri_GP4"/>
</dbReference>
<evidence type="ECO:0000313" key="1">
    <source>
        <dbReference type="EMBL" id="ALS54101.1"/>
    </source>
</evidence>
<sequence>MGPLYLGVVSALCFVASGTQHSFCLICTSHNISTFHTEHYQTPPQKQQGHDGYTPPSYAQILGYGETCDDNKLVGEILSASEVTTGRLKGLDDAFTLLSFARCLIRALEFKQANISHKFTMANQTLQLCANLTNTYSHLSIETPWFISPGAIRWATIFCSIIAVLRAFYG</sequence>
<reference evidence="1 2" key="1">
    <citation type="journal article" date="2016" name="J. Virol.">
        <title>Arteriviruses, Pegiviruses, and Lentiviruses Are Common among Wild African Monkeys.</title>
        <authorList>
            <person name="Bailey A."/>
            <person name="Heimbruch K."/>
        </authorList>
    </citation>
    <scope>NUCLEOTIDE SEQUENCE [LARGE SCALE GENOMIC DNA]</scope>
    <source>
        <strain evidence="1">VSAC4004</strain>
    </source>
</reference>
<dbReference type="EMBL" id="KR862293">
    <property type="protein sequence ID" value="ALS54101.1"/>
    <property type="molecule type" value="Genomic_RNA"/>
</dbReference>
<dbReference type="Pfam" id="PF02497">
    <property type="entry name" value="Arteri_GP4"/>
    <property type="match status" value="1"/>
</dbReference>
<protein>
    <submittedName>
        <fullName evidence="1">ORF4' protein</fullName>
    </submittedName>
</protein>
<evidence type="ECO:0000313" key="2">
    <source>
        <dbReference type="Proteomes" id="UP000165351"/>
    </source>
</evidence>